<dbReference type="Proteomes" id="UP000289340">
    <property type="component" value="Chromosome 2"/>
</dbReference>
<evidence type="ECO:0000256" key="1">
    <source>
        <dbReference type="PROSITE-ProRule" id="PRU00176"/>
    </source>
</evidence>
<gene>
    <name evidence="4" type="ORF">D0Y65_003362</name>
</gene>
<feature type="domain" description="RRM" evidence="3">
    <location>
        <begin position="195"/>
        <end position="269"/>
    </location>
</feature>
<dbReference type="Pfam" id="PF00076">
    <property type="entry name" value="RRM_1"/>
    <property type="match status" value="1"/>
</dbReference>
<protein>
    <submittedName>
        <fullName evidence="4">Binding partner of ACD11 1</fullName>
    </submittedName>
</protein>
<sequence>ISVAAAGSGASTGVDSDGGGAGGTGVFSSTNSVQHVEAGNMVISIQVLREVTNNFNKGNILGRGTLRYKALWLGVRSGTSLVGPVEEILDGQIRDAYDSRAHFETVNRMVKTAMWCLQDRPELRPTIGKVAKMLEGTVEITNLNKPTIFFLGEEETNDKKLMCCHAMVEHTDQRAEAIPQSTAAPNWTIHVSDIKTVKVSNISLVTFKKDIEEFFSFSGDIRYIEMQRESGHTQVAYVTFKDTQGADTAVLLTGSKIGDLYVTITPVEKYQLPPEALPSSPTNQSPDAVKKAEDVMSTMLAKGFILGKDAINKAKAFDEHHQLTSNASSTVASIDRKIGLSDKLSFGTAVFNGKVREMDERYQLSEMTKSAMAAAEQKASSAGSAIMSNPYVKSGASWFSSAFTAIAKAAEDVSTMTKEKVEQAVVERNEIIYGERKGTVDEFAKTHLEEASDIGPAVVPVNSDDDRKLATIL</sequence>
<evidence type="ECO:0000313" key="5">
    <source>
        <dbReference type="Proteomes" id="UP000289340"/>
    </source>
</evidence>
<comment type="caution">
    <text evidence="4">The sequence shown here is derived from an EMBL/GenBank/DDBJ whole genome shotgun (WGS) entry which is preliminary data.</text>
</comment>
<dbReference type="GO" id="GO:0003723">
    <property type="term" value="F:RNA binding"/>
    <property type="evidence" value="ECO:0007669"/>
    <property type="project" value="UniProtKB-UniRule"/>
</dbReference>
<keyword evidence="5" id="KW-1185">Reference proteome</keyword>
<dbReference type="AlphaFoldDB" id="A0A445LLC6"/>
<dbReference type="SMART" id="SM00360">
    <property type="entry name" value="RRM"/>
    <property type="match status" value="1"/>
</dbReference>
<evidence type="ECO:0000259" key="3">
    <source>
        <dbReference type="PROSITE" id="PS50102"/>
    </source>
</evidence>
<proteinExistence type="predicted"/>
<evidence type="ECO:0000313" key="4">
    <source>
        <dbReference type="EMBL" id="RZC24023.1"/>
    </source>
</evidence>
<keyword evidence="1" id="KW-0694">RNA-binding</keyword>
<dbReference type="InterPro" id="IPR012677">
    <property type="entry name" value="Nucleotide-bd_a/b_plait_sf"/>
</dbReference>
<dbReference type="EMBL" id="QZWG01000002">
    <property type="protein sequence ID" value="RZC24023.1"/>
    <property type="molecule type" value="Genomic_DNA"/>
</dbReference>
<feature type="region of interest" description="Disordered" evidence="2">
    <location>
        <begin position="1"/>
        <end position="20"/>
    </location>
</feature>
<dbReference type="PANTHER" id="PTHR32343:SF29">
    <property type="entry name" value="RNA-BINDING (RRM_RBD_RNP MOTIFS) FAMILY PROTEIN"/>
    <property type="match status" value="1"/>
</dbReference>
<dbReference type="PANTHER" id="PTHR32343">
    <property type="entry name" value="SERINE/ARGININE-RICH SPLICING FACTOR"/>
    <property type="match status" value="1"/>
</dbReference>
<dbReference type="InterPro" id="IPR035979">
    <property type="entry name" value="RBD_domain_sf"/>
</dbReference>
<dbReference type="PROSITE" id="PS50102">
    <property type="entry name" value="RRM"/>
    <property type="match status" value="1"/>
</dbReference>
<feature type="compositionally biased region" description="Low complexity" evidence="2">
    <location>
        <begin position="1"/>
        <end position="15"/>
    </location>
</feature>
<dbReference type="Gene3D" id="1.10.510.10">
    <property type="entry name" value="Transferase(Phosphotransferase) domain 1"/>
    <property type="match status" value="1"/>
</dbReference>
<dbReference type="InterPro" id="IPR000504">
    <property type="entry name" value="RRM_dom"/>
</dbReference>
<feature type="non-terminal residue" evidence="4">
    <location>
        <position position="1"/>
    </location>
</feature>
<name>A0A445LLC6_GLYSO</name>
<dbReference type="Gene3D" id="3.30.70.330">
    <property type="match status" value="1"/>
</dbReference>
<dbReference type="SUPFAM" id="SSF54928">
    <property type="entry name" value="RNA-binding domain, RBD"/>
    <property type="match status" value="1"/>
</dbReference>
<accession>A0A445LLC6</accession>
<evidence type="ECO:0000256" key="2">
    <source>
        <dbReference type="SAM" id="MobiDB-lite"/>
    </source>
</evidence>
<reference evidence="4 5" key="1">
    <citation type="submission" date="2018-09" db="EMBL/GenBank/DDBJ databases">
        <title>A high-quality reference genome of wild soybean provides a powerful tool to mine soybean genomes.</title>
        <authorList>
            <person name="Xie M."/>
            <person name="Chung C.Y.L."/>
            <person name="Li M.-W."/>
            <person name="Wong F.-L."/>
            <person name="Chan T.-F."/>
            <person name="Lam H.-M."/>
        </authorList>
    </citation>
    <scope>NUCLEOTIDE SEQUENCE [LARGE SCALE GENOMIC DNA]</scope>
    <source>
        <strain evidence="5">cv. W05</strain>
        <tissue evidence="4">Hypocotyl of etiolated seedlings</tissue>
    </source>
</reference>
<organism evidence="4 5">
    <name type="scientific">Glycine soja</name>
    <name type="common">Wild soybean</name>
    <dbReference type="NCBI Taxonomy" id="3848"/>
    <lineage>
        <taxon>Eukaryota</taxon>
        <taxon>Viridiplantae</taxon>
        <taxon>Streptophyta</taxon>
        <taxon>Embryophyta</taxon>
        <taxon>Tracheophyta</taxon>
        <taxon>Spermatophyta</taxon>
        <taxon>Magnoliopsida</taxon>
        <taxon>eudicotyledons</taxon>
        <taxon>Gunneridae</taxon>
        <taxon>Pentapetalae</taxon>
        <taxon>rosids</taxon>
        <taxon>fabids</taxon>
        <taxon>Fabales</taxon>
        <taxon>Fabaceae</taxon>
        <taxon>Papilionoideae</taxon>
        <taxon>50 kb inversion clade</taxon>
        <taxon>NPAAA clade</taxon>
        <taxon>indigoferoid/millettioid clade</taxon>
        <taxon>Phaseoleae</taxon>
        <taxon>Glycine</taxon>
        <taxon>Glycine subgen. Soja</taxon>
    </lineage>
</organism>